<dbReference type="RefSeq" id="XP_041691037.1">
    <property type="nucleotide sequence ID" value="XM_041825681.1"/>
</dbReference>
<name>A0A1L7UC87_FUSMA</name>
<dbReference type="PANTHER" id="PTHR24148:SF64">
    <property type="entry name" value="HETEROKARYON INCOMPATIBILITY DOMAIN-CONTAINING PROTEIN"/>
    <property type="match status" value="1"/>
</dbReference>
<gene>
    <name evidence="2" type="ORF">FMAN_05132</name>
</gene>
<evidence type="ECO:0000313" key="3">
    <source>
        <dbReference type="Proteomes" id="UP000184255"/>
    </source>
</evidence>
<evidence type="ECO:0000259" key="1">
    <source>
        <dbReference type="Pfam" id="PF06985"/>
    </source>
</evidence>
<dbReference type="Pfam" id="PF06985">
    <property type="entry name" value="HET"/>
    <property type="match status" value="1"/>
</dbReference>
<comment type="caution">
    <text evidence="2">The sequence shown here is derived from an EMBL/GenBank/DDBJ whole genome shotgun (WGS) entry which is preliminary data.</text>
</comment>
<dbReference type="InterPro" id="IPR052895">
    <property type="entry name" value="HetReg/Transcr_Mod"/>
</dbReference>
<reference evidence="3" key="1">
    <citation type="journal article" date="2016" name="Genome Biol. Evol.">
        <title>Comparative 'omics' of the Fusarium fujikuroi species complex highlights differences in genetic potential and metabolite synthesis.</title>
        <authorList>
            <person name="Niehaus E.-M."/>
            <person name="Muensterkoetter M."/>
            <person name="Proctor R.H."/>
            <person name="Brown D.W."/>
            <person name="Sharon A."/>
            <person name="Idan Y."/>
            <person name="Oren-Young L."/>
            <person name="Sieber C.M."/>
            <person name="Novak O."/>
            <person name="Pencik A."/>
            <person name="Tarkowska D."/>
            <person name="Hromadova K."/>
            <person name="Freeman S."/>
            <person name="Maymon M."/>
            <person name="Elazar M."/>
            <person name="Youssef S.A."/>
            <person name="El-Shabrawy E.S.M."/>
            <person name="Shalaby A.B.A."/>
            <person name="Houterman P."/>
            <person name="Brock N.L."/>
            <person name="Burkhardt I."/>
            <person name="Tsavkelova E.A."/>
            <person name="Dickschat J.S."/>
            <person name="Galuszka P."/>
            <person name="Gueldener U."/>
            <person name="Tudzynski B."/>
        </authorList>
    </citation>
    <scope>NUCLEOTIDE SEQUENCE [LARGE SCALE GENOMIC DNA]</scope>
    <source>
        <strain evidence="3">MRC7560</strain>
    </source>
</reference>
<proteinExistence type="predicted"/>
<feature type="domain" description="Heterokaryon incompatibility" evidence="1">
    <location>
        <begin position="46"/>
        <end position="182"/>
    </location>
</feature>
<dbReference type="VEuPathDB" id="FungiDB:FMAN_05132"/>
<protein>
    <recommendedName>
        <fullName evidence="1">Heterokaryon incompatibility domain-containing protein</fullName>
    </recommendedName>
</protein>
<dbReference type="GeneID" id="65084399"/>
<sequence length="628" mass="70911">MSQTLRTQEEASSIEAGTRTPQAIVFCRFLSGMVVKEEIDFHEIPYVAVSHVWGDADWTTLNMIAHQVMVSKSKARFLEHNLRNLVGDSYFWMDVLCIDQTKEEERIKVTSIIPQIFERAQKTIVIRDGSGYISCCARAFGSLSTWDDYNAGVRRWCKHWTDEHNYDLLKEGILERLWPLQESILSNRIQFVTCEEGHLTSRDMDWGRILSGQSDILANVDRLWTFSRAWSSHGKDKQPSADEQLSFISAFLNNEEVSRDFPEGPSLSGAIEDGFFIQNNSTRRTTKARDLILSTMSQYDWYSAPSPQVVRNMPFGRLFQDCFSQARHADRATLPKISAGMVGEQGTSLETSNVPEPELLGDLVKLFGLATEGALQHDKDCALGVELGSVVVRSVESCDMSTIFRTLEGSLEFSKYAWGLARRGELSLHGAWPDIKAIFAAEHEKKDDEDTLSKNENLRHMNAIQFLNLMVLGFFDGGGTKMDADSFKRDLISSNPSKFSKTLVRLGALISCGIGVSAYMWSKTVWTPVLVTVGKTDLLGMISSREVANNSIRDEHHFRLAHPISSNMTITYKHTVITRRGEGLKARHRCIGLLPAFTDMNMDREGWSRRYEDLGFPEVPKFKVVDLV</sequence>
<organism evidence="2 3">
    <name type="scientific">Fusarium mangiferae</name>
    <name type="common">Mango malformation disease fungus</name>
    <dbReference type="NCBI Taxonomy" id="192010"/>
    <lineage>
        <taxon>Eukaryota</taxon>
        <taxon>Fungi</taxon>
        <taxon>Dikarya</taxon>
        <taxon>Ascomycota</taxon>
        <taxon>Pezizomycotina</taxon>
        <taxon>Sordariomycetes</taxon>
        <taxon>Hypocreomycetidae</taxon>
        <taxon>Hypocreales</taxon>
        <taxon>Nectriaceae</taxon>
        <taxon>Fusarium</taxon>
        <taxon>Fusarium fujikuroi species complex</taxon>
    </lineage>
</organism>
<dbReference type="Proteomes" id="UP000184255">
    <property type="component" value="Unassembled WGS sequence"/>
</dbReference>
<dbReference type="InterPro" id="IPR010730">
    <property type="entry name" value="HET"/>
</dbReference>
<dbReference type="EMBL" id="FCQH01000023">
    <property type="protein sequence ID" value="CVL08354.1"/>
    <property type="molecule type" value="Genomic_DNA"/>
</dbReference>
<accession>A0A1L7UC87</accession>
<dbReference type="AlphaFoldDB" id="A0A1L7UC87"/>
<dbReference type="PANTHER" id="PTHR24148">
    <property type="entry name" value="ANKYRIN REPEAT DOMAIN-CONTAINING PROTEIN 39 HOMOLOG-RELATED"/>
    <property type="match status" value="1"/>
</dbReference>
<keyword evidence="3" id="KW-1185">Reference proteome</keyword>
<evidence type="ECO:0000313" key="2">
    <source>
        <dbReference type="EMBL" id="CVL08354.1"/>
    </source>
</evidence>